<evidence type="ECO:0000313" key="4">
    <source>
        <dbReference type="Proteomes" id="UP000053317"/>
    </source>
</evidence>
<reference evidence="3 4" key="1">
    <citation type="submission" date="2015-05" db="EMBL/GenBank/DDBJ databases">
        <title>Distinctive expansion of gene families associated with plant cell wall degradation and secondary metabolism in the genomes of grapevine trunk pathogens.</title>
        <authorList>
            <person name="Lawrence D.P."/>
            <person name="Travadon R."/>
            <person name="Rolshausen P.E."/>
            <person name="Baumgartner K."/>
        </authorList>
    </citation>
    <scope>NUCLEOTIDE SEQUENCE [LARGE SCALE GENOMIC DNA]</scope>
    <source>
        <strain evidence="3">UCRPC4</strain>
    </source>
</reference>
<name>A0A0G2EGS8_PHACM</name>
<keyword evidence="4" id="KW-1185">Reference proteome</keyword>
<feature type="region of interest" description="Disordered" evidence="1">
    <location>
        <begin position="485"/>
        <end position="521"/>
    </location>
</feature>
<feature type="region of interest" description="Disordered" evidence="1">
    <location>
        <begin position="297"/>
        <end position="329"/>
    </location>
</feature>
<protein>
    <submittedName>
        <fullName evidence="3">Putative set domain protein</fullName>
    </submittedName>
</protein>
<dbReference type="CDD" id="cd10527">
    <property type="entry name" value="SET_LSMT"/>
    <property type="match status" value="1"/>
</dbReference>
<reference evidence="3 4" key="2">
    <citation type="submission" date="2015-05" db="EMBL/GenBank/DDBJ databases">
        <authorList>
            <person name="Morales-Cruz A."/>
            <person name="Amrine K.C."/>
            <person name="Cantu D."/>
        </authorList>
    </citation>
    <scope>NUCLEOTIDE SEQUENCE [LARGE SCALE GENOMIC DNA]</scope>
    <source>
        <strain evidence="3">UCRPC4</strain>
    </source>
</reference>
<dbReference type="Proteomes" id="UP000053317">
    <property type="component" value="Unassembled WGS sequence"/>
</dbReference>
<dbReference type="InterPro" id="IPR046341">
    <property type="entry name" value="SET_dom_sf"/>
</dbReference>
<evidence type="ECO:0000256" key="2">
    <source>
        <dbReference type="SAM" id="SignalP"/>
    </source>
</evidence>
<feature type="compositionally biased region" description="Polar residues" evidence="1">
    <location>
        <begin position="313"/>
        <end position="328"/>
    </location>
</feature>
<dbReference type="EMBL" id="LCWF01000085">
    <property type="protein sequence ID" value="KKY21436.1"/>
    <property type="molecule type" value="Genomic_DNA"/>
</dbReference>
<feature type="signal peptide" evidence="2">
    <location>
        <begin position="1"/>
        <end position="26"/>
    </location>
</feature>
<dbReference type="InterPro" id="IPR050600">
    <property type="entry name" value="SETD3_SETD6_MTase"/>
</dbReference>
<evidence type="ECO:0000256" key="1">
    <source>
        <dbReference type="SAM" id="MobiDB-lite"/>
    </source>
</evidence>
<feature type="chain" id="PRO_5002543599" evidence="2">
    <location>
        <begin position="27"/>
        <end position="521"/>
    </location>
</feature>
<comment type="caution">
    <text evidence="3">The sequence shown here is derived from an EMBL/GenBank/DDBJ whole genome shotgun (WGS) entry which is preliminary data.</text>
</comment>
<dbReference type="GO" id="GO:0005634">
    <property type="term" value="C:nucleus"/>
    <property type="evidence" value="ECO:0007669"/>
    <property type="project" value="TreeGrafter"/>
</dbReference>
<dbReference type="OrthoDB" id="441812at2759"/>
<dbReference type="AlphaFoldDB" id="A0A0G2EGS8"/>
<dbReference type="SUPFAM" id="SSF82199">
    <property type="entry name" value="SET domain"/>
    <property type="match status" value="1"/>
</dbReference>
<dbReference type="PANTHER" id="PTHR13271:SF76">
    <property type="entry name" value="SET DOMAIN-CONTAINING PROTEIN 8"/>
    <property type="match status" value="1"/>
</dbReference>
<accession>A0A0G2EGS8</accession>
<evidence type="ECO:0000313" key="3">
    <source>
        <dbReference type="EMBL" id="KKY21436.1"/>
    </source>
</evidence>
<keyword evidence="2" id="KW-0732">Signal</keyword>
<proteinExistence type="predicted"/>
<gene>
    <name evidence="3" type="ORF">UCRPC4_g03699</name>
</gene>
<feature type="compositionally biased region" description="Basic and acidic residues" evidence="1">
    <location>
        <begin position="297"/>
        <end position="311"/>
    </location>
</feature>
<dbReference type="Gene3D" id="3.90.1410.10">
    <property type="entry name" value="set domain protein methyltransferase, domain 1"/>
    <property type="match status" value="1"/>
</dbReference>
<organism evidence="3 4">
    <name type="scientific">Phaeomoniella chlamydospora</name>
    <name type="common">Phaeoacremonium chlamydosporum</name>
    <dbReference type="NCBI Taxonomy" id="158046"/>
    <lineage>
        <taxon>Eukaryota</taxon>
        <taxon>Fungi</taxon>
        <taxon>Dikarya</taxon>
        <taxon>Ascomycota</taxon>
        <taxon>Pezizomycotina</taxon>
        <taxon>Eurotiomycetes</taxon>
        <taxon>Chaetothyriomycetidae</taxon>
        <taxon>Phaeomoniellales</taxon>
        <taxon>Phaeomoniellaceae</taxon>
        <taxon>Phaeomoniella</taxon>
    </lineage>
</organism>
<dbReference type="GO" id="GO:0016279">
    <property type="term" value="F:protein-lysine N-methyltransferase activity"/>
    <property type="evidence" value="ECO:0007669"/>
    <property type="project" value="TreeGrafter"/>
</dbReference>
<sequence length="521" mass="58542">MLRSPGTPRFCILVFLLLQQTHLTNPTVGVTHPLTVYVSSLLPTTVPLPTFYLFSEREILYGTSLEDALSQKLSSLEQEFETLREATESMDWCRRIWWDPVETNSDASGNVISQGPSMRGNDGLRFSDWLHLDSLYRSRALDLPGTGHAMVPCVDMANHASGDETSALYETDKDGNAVLQFIPYRRHRNSASDSIPTENITTKEGTWEARTVKRDQEITISYGDEKGASEMLYSYGFLEEGMTGARQLFLDLDMMEDDPLAIVKKRVCDCAPGVRLFERKGKGSKITGLMGMAQDDFSHEETKITTEREDNSLLPTTDPKQGPSSSDFDSLPEISWESPYLLWTALNEEDGLNFTVTRPPLTSSSSEPPEPPALHVLWQNEPLPDPSILPTTLLPRSPKYPVFLLRAELLLLNRINNQLSRLEGSEEAFQDVRENAQQEGIRIKVWKQIRKLRDLELTFLRTAKEGCQSRVEVLMKEKVLREYLSGGGEEGRQGAELVNNGAGEDDIEARQAEGAEEEDFS</sequence>
<dbReference type="PANTHER" id="PTHR13271">
    <property type="entry name" value="UNCHARACTERIZED PUTATIVE METHYLTRANSFERASE"/>
    <property type="match status" value="1"/>
</dbReference>